<dbReference type="PROSITE" id="PS50011">
    <property type="entry name" value="PROTEIN_KINASE_DOM"/>
    <property type="match status" value="1"/>
</dbReference>
<dbReference type="SMART" id="SM00220">
    <property type="entry name" value="S_TKc"/>
    <property type="match status" value="1"/>
</dbReference>
<feature type="domain" description="PASTA" evidence="13">
    <location>
        <begin position="610"/>
        <end position="676"/>
    </location>
</feature>
<feature type="domain" description="PASTA" evidence="13">
    <location>
        <begin position="537"/>
        <end position="606"/>
    </location>
</feature>
<dbReference type="PROSITE" id="PS00108">
    <property type="entry name" value="PROTEIN_KINASE_ST"/>
    <property type="match status" value="1"/>
</dbReference>
<keyword evidence="11" id="KW-0472">Membrane</keyword>
<dbReference type="GO" id="GO:0005524">
    <property type="term" value="F:ATP binding"/>
    <property type="evidence" value="ECO:0007669"/>
    <property type="project" value="UniProtKB-UniRule"/>
</dbReference>
<feature type="compositionally biased region" description="Low complexity" evidence="10">
    <location>
        <begin position="683"/>
        <end position="695"/>
    </location>
</feature>
<sequence length="719" mass="78923">MVRIGMFLGERYEILEKIGSGGMSDVYRAKDHKLNRDVAVKVLKQEFNSDKTFVGKFRTEAHAAACLSHPNIVHVFDVGDEDELHYIVMEIVEGITLKTYIAKKGKLEIRETIGIAMQVAQGIEAAHEQHIVHRDIKPQNIIISRDGKVKVTDFGIAKAATTETITSNTMGSVHYISPEQARGGYCDERSDIYSLGITMYEMLTGRVPFEGDSAVSVALLHIQGEMVPPREYDPMIPVSLEKIVLKCTQKKPELRYRSVTELIGDLKRALMTPNEDFVRMNVINSDGPTRVMSQDEVNQIRDEAGRGGMDDTEMLEPLDDYDDMEEEERYQLDYDDDEMLPLDDEEDEEYEEGKKSDKVYTIVGIVVAVVIVLLALFVLGKTFGLFDFSGKKNNKETTAESDATEVPMPNLLGKTVAEAEEELAKLDLEMKLSYSESNDYEEGQIMEQEFAEGSSVKRHTVVKLTVSKGTTETQVPTDLIGMTKEQATKALHEAFLEPEFDEIFSDDVEEGKVAKVTPGVGSKCTIGDKVTVYLSKGPETKTTEVPDVLGKTESQARSALEGANLQVGSVTEDYSEEYDVGQVMNQSVRGGSTVEEGTKVNLVISMGKKEEEKVTMPGILGLDAAGAQAQLEAAGLKLGAIGKKDSNEEIGQVIDAEYTEGTELKPGTTVNIWVSRGPKEEPTTAPTTAPTEAPTQPSGTDPTENSGTPEGNLPDQPAQ</sequence>
<protein>
    <recommendedName>
        <fullName evidence="1">non-specific serine/threonine protein kinase</fullName>
        <ecNumber evidence="1">2.7.11.1</ecNumber>
    </recommendedName>
</protein>
<evidence type="ECO:0000256" key="3">
    <source>
        <dbReference type="ARBA" id="ARBA00022679"/>
    </source>
</evidence>
<keyword evidence="11" id="KW-1133">Transmembrane helix</keyword>
<dbReference type="Gene3D" id="1.10.510.10">
    <property type="entry name" value="Transferase(Phosphotransferase) domain 1"/>
    <property type="match status" value="1"/>
</dbReference>
<dbReference type="PROSITE" id="PS51178">
    <property type="entry name" value="PASTA"/>
    <property type="match status" value="4"/>
</dbReference>
<evidence type="ECO:0000256" key="9">
    <source>
        <dbReference type="PROSITE-ProRule" id="PRU10141"/>
    </source>
</evidence>
<feature type="transmembrane region" description="Helical" evidence="11">
    <location>
        <begin position="359"/>
        <end position="379"/>
    </location>
</feature>
<dbReference type="FunFam" id="1.10.510.10:FF:000021">
    <property type="entry name" value="Serine/threonine protein kinase"/>
    <property type="match status" value="1"/>
</dbReference>
<dbReference type="SUPFAM" id="SSF54184">
    <property type="entry name" value="Penicillin-binding protein 2x (pbp-2x), c-terminal domain"/>
    <property type="match status" value="1"/>
</dbReference>
<keyword evidence="3" id="KW-0808">Transferase</keyword>
<keyword evidence="4 9" id="KW-0547">Nucleotide-binding</keyword>
<dbReference type="InterPro" id="IPR017441">
    <property type="entry name" value="Protein_kinase_ATP_BS"/>
</dbReference>
<dbReference type="Gene3D" id="3.30.10.20">
    <property type="match status" value="4"/>
</dbReference>
<evidence type="ECO:0000256" key="2">
    <source>
        <dbReference type="ARBA" id="ARBA00022527"/>
    </source>
</evidence>
<evidence type="ECO:0000259" key="12">
    <source>
        <dbReference type="PROSITE" id="PS50011"/>
    </source>
</evidence>
<evidence type="ECO:0000256" key="6">
    <source>
        <dbReference type="ARBA" id="ARBA00022840"/>
    </source>
</evidence>
<dbReference type="CDD" id="cd06577">
    <property type="entry name" value="PASTA_pknB"/>
    <property type="match status" value="4"/>
</dbReference>
<evidence type="ECO:0000256" key="11">
    <source>
        <dbReference type="SAM" id="Phobius"/>
    </source>
</evidence>
<evidence type="ECO:0000256" key="5">
    <source>
        <dbReference type="ARBA" id="ARBA00022777"/>
    </source>
</evidence>
<comment type="catalytic activity">
    <reaction evidence="8">
        <text>L-seryl-[protein] + ATP = O-phospho-L-seryl-[protein] + ADP + H(+)</text>
        <dbReference type="Rhea" id="RHEA:17989"/>
        <dbReference type="Rhea" id="RHEA-COMP:9863"/>
        <dbReference type="Rhea" id="RHEA-COMP:11604"/>
        <dbReference type="ChEBI" id="CHEBI:15378"/>
        <dbReference type="ChEBI" id="CHEBI:29999"/>
        <dbReference type="ChEBI" id="CHEBI:30616"/>
        <dbReference type="ChEBI" id="CHEBI:83421"/>
        <dbReference type="ChEBI" id="CHEBI:456216"/>
        <dbReference type="EC" id="2.7.11.1"/>
    </reaction>
</comment>
<comment type="catalytic activity">
    <reaction evidence="7">
        <text>L-threonyl-[protein] + ATP = O-phospho-L-threonyl-[protein] + ADP + H(+)</text>
        <dbReference type="Rhea" id="RHEA:46608"/>
        <dbReference type="Rhea" id="RHEA-COMP:11060"/>
        <dbReference type="Rhea" id="RHEA-COMP:11605"/>
        <dbReference type="ChEBI" id="CHEBI:15378"/>
        <dbReference type="ChEBI" id="CHEBI:30013"/>
        <dbReference type="ChEBI" id="CHEBI:30616"/>
        <dbReference type="ChEBI" id="CHEBI:61977"/>
        <dbReference type="ChEBI" id="CHEBI:456216"/>
        <dbReference type="EC" id="2.7.11.1"/>
    </reaction>
</comment>
<dbReference type="InterPro" id="IPR008271">
    <property type="entry name" value="Ser/Thr_kinase_AS"/>
</dbReference>
<dbReference type="Pfam" id="PF00069">
    <property type="entry name" value="Pkinase"/>
    <property type="match status" value="1"/>
</dbReference>
<dbReference type="EC" id="2.7.11.1" evidence="1"/>
<dbReference type="SUPFAM" id="SSF56112">
    <property type="entry name" value="Protein kinase-like (PK-like)"/>
    <property type="match status" value="1"/>
</dbReference>
<evidence type="ECO:0000313" key="14">
    <source>
        <dbReference type="EMBL" id="MCD2492369.1"/>
    </source>
</evidence>
<evidence type="ECO:0000256" key="7">
    <source>
        <dbReference type="ARBA" id="ARBA00047899"/>
    </source>
</evidence>
<dbReference type="InterPro" id="IPR011009">
    <property type="entry name" value="Kinase-like_dom_sf"/>
</dbReference>
<keyword evidence="2" id="KW-0723">Serine/threonine-protein kinase</keyword>
<dbReference type="NCBIfam" id="NF033483">
    <property type="entry name" value="PknB_PASTA_kin"/>
    <property type="match status" value="1"/>
</dbReference>
<dbReference type="AlphaFoldDB" id="A0AAP2WA02"/>
<dbReference type="SMART" id="SM00740">
    <property type="entry name" value="PASTA"/>
    <property type="match status" value="4"/>
</dbReference>
<dbReference type="RefSeq" id="WP_231062275.1">
    <property type="nucleotide sequence ID" value="NZ_JAJNOR010000004.1"/>
</dbReference>
<keyword evidence="5 14" id="KW-0418">Kinase</keyword>
<dbReference type="InterPro" id="IPR005543">
    <property type="entry name" value="PASTA_dom"/>
</dbReference>
<evidence type="ECO:0000313" key="15">
    <source>
        <dbReference type="Proteomes" id="UP001299265"/>
    </source>
</evidence>
<dbReference type="PROSITE" id="PS00107">
    <property type="entry name" value="PROTEIN_KINASE_ATP"/>
    <property type="match status" value="1"/>
</dbReference>
<dbReference type="InterPro" id="IPR000719">
    <property type="entry name" value="Prot_kinase_dom"/>
</dbReference>
<feature type="binding site" evidence="9">
    <location>
        <position position="41"/>
    </location>
    <ligand>
        <name>ATP</name>
        <dbReference type="ChEBI" id="CHEBI:30616"/>
    </ligand>
</feature>
<feature type="domain" description="PASTA" evidence="13">
    <location>
        <begin position="402"/>
        <end position="468"/>
    </location>
</feature>
<keyword evidence="15" id="KW-1185">Reference proteome</keyword>
<feature type="region of interest" description="Disordered" evidence="10">
    <location>
        <begin position="672"/>
        <end position="719"/>
    </location>
</feature>
<dbReference type="PANTHER" id="PTHR43289">
    <property type="entry name" value="MITOGEN-ACTIVATED PROTEIN KINASE KINASE KINASE 20-RELATED"/>
    <property type="match status" value="1"/>
</dbReference>
<accession>A0AAP2WA02</accession>
<dbReference type="Pfam" id="PF03793">
    <property type="entry name" value="PASTA"/>
    <property type="match status" value="4"/>
</dbReference>
<reference evidence="14 15" key="1">
    <citation type="submission" date="2021-11" db="EMBL/GenBank/DDBJ databases">
        <title>Lacrimispora sp. nov. NSJ-141 isolated from human feces.</title>
        <authorList>
            <person name="Abdugheni R."/>
        </authorList>
    </citation>
    <scope>NUCLEOTIDE SEQUENCE [LARGE SCALE GENOMIC DNA]</scope>
    <source>
        <strain evidence="14 15">NSJ-141</strain>
    </source>
</reference>
<keyword evidence="11" id="KW-0812">Transmembrane</keyword>
<evidence type="ECO:0000256" key="8">
    <source>
        <dbReference type="ARBA" id="ARBA00048679"/>
    </source>
</evidence>
<comment type="caution">
    <text evidence="14">The sequence shown here is derived from an EMBL/GenBank/DDBJ whole genome shotgun (WGS) entry which is preliminary data.</text>
</comment>
<organism evidence="14 15">
    <name type="scientific">Lientehia hominis</name>
    <dbReference type="NCBI Taxonomy" id="2897778"/>
    <lineage>
        <taxon>Bacteria</taxon>
        <taxon>Bacillati</taxon>
        <taxon>Bacillota</taxon>
        <taxon>Clostridia</taxon>
        <taxon>Lachnospirales</taxon>
        <taxon>Lachnospiraceae</taxon>
        <taxon>Lientehia</taxon>
    </lineage>
</organism>
<dbReference type="CDD" id="cd14014">
    <property type="entry name" value="STKc_PknB_like"/>
    <property type="match status" value="1"/>
</dbReference>
<dbReference type="Proteomes" id="UP001299265">
    <property type="component" value="Unassembled WGS sequence"/>
</dbReference>
<dbReference type="Gene3D" id="3.30.200.20">
    <property type="entry name" value="Phosphorylase Kinase, domain 1"/>
    <property type="match status" value="1"/>
</dbReference>
<evidence type="ECO:0000256" key="4">
    <source>
        <dbReference type="ARBA" id="ARBA00022741"/>
    </source>
</evidence>
<feature type="domain" description="Protein kinase" evidence="12">
    <location>
        <begin position="12"/>
        <end position="278"/>
    </location>
</feature>
<evidence type="ECO:0000259" key="13">
    <source>
        <dbReference type="PROSITE" id="PS51178"/>
    </source>
</evidence>
<keyword evidence="6 9" id="KW-0067">ATP-binding</keyword>
<feature type="compositionally biased region" description="Polar residues" evidence="10">
    <location>
        <begin position="696"/>
        <end position="709"/>
    </location>
</feature>
<proteinExistence type="predicted"/>
<dbReference type="FunFam" id="3.30.200.20:FF:000035">
    <property type="entry name" value="Serine/threonine protein kinase Stk1"/>
    <property type="match status" value="1"/>
</dbReference>
<name>A0AAP2WA02_9FIRM</name>
<dbReference type="EMBL" id="JAJNOR010000004">
    <property type="protein sequence ID" value="MCD2492369.1"/>
    <property type="molecule type" value="Genomic_DNA"/>
</dbReference>
<evidence type="ECO:0000256" key="1">
    <source>
        <dbReference type="ARBA" id="ARBA00012513"/>
    </source>
</evidence>
<dbReference type="GO" id="GO:0004674">
    <property type="term" value="F:protein serine/threonine kinase activity"/>
    <property type="evidence" value="ECO:0007669"/>
    <property type="project" value="UniProtKB-KW"/>
</dbReference>
<gene>
    <name evidence="14" type="primary">pknB</name>
    <name evidence="14" type="ORF">LQE92_06950</name>
</gene>
<dbReference type="PANTHER" id="PTHR43289:SF34">
    <property type="entry name" value="SERINE_THREONINE-PROTEIN KINASE YBDM-RELATED"/>
    <property type="match status" value="1"/>
</dbReference>
<feature type="domain" description="PASTA" evidence="13">
    <location>
        <begin position="470"/>
        <end position="536"/>
    </location>
</feature>
<evidence type="ECO:0000256" key="10">
    <source>
        <dbReference type="SAM" id="MobiDB-lite"/>
    </source>
</evidence>